<accession>A0A6A6LIY5</accession>
<evidence type="ECO:0000313" key="1">
    <source>
        <dbReference type="EMBL" id="KAF2300228.1"/>
    </source>
</evidence>
<evidence type="ECO:0008006" key="3">
    <source>
        <dbReference type="Google" id="ProtNLM"/>
    </source>
</evidence>
<reference evidence="1 2" key="1">
    <citation type="journal article" date="2020" name="Mol. Plant">
        <title>The Chromosome-Based Rubber Tree Genome Provides New Insights into Spurge Genome Evolution and Rubber Biosynthesis.</title>
        <authorList>
            <person name="Liu J."/>
            <person name="Shi C."/>
            <person name="Shi C.C."/>
            <person name="Li W."/>
            <person name="Zhang Q.J."/>
            <person name="Zhang Y."/>
            <person name="Li K."/>
            <person name="Lu H.F."/>
            <person name="Shi C."/>
            <person name="Zhu S.T."/>
            <person name="Xiao Z.Y."/>
            <person name="Nan H."/>
            <person name="Yue Y."/>
            <person name="Zhu X.G."/>
            <person name="Wu Y."/>
            <person name="Hong X.N."/>
            <person name="Fan G.Y."/>
            <person name="Tong Y."/>
            <person name="Zhang D."/>
            <person name="Mao C.L."/>
            <person name="Liu Y.L."/>
            <person name="Hao S.J."/>
            <person name="Liu W.Q."/>
            <person name="Lv M.Q."/>
            <person name="Zhang H.B."/>
            <person name="Liu Y."/>
            <person name="Hu-Tang G.R."/>
            <person name="Wang J.P."/>
            <person name="Wang J.H."/>
            <person name="Sun Y.H."/>
            <person name="Ni S.B."/>
            <person name="Chen W.B."/>
            <person name="Zhang X.C."/>
            <person name="Jiao Y.N."/>
            <person name="Eichler E.E."/>
            <person name="Li G.H."/>
            <person name="Liu X."/>
            <person name="Gao L.Z."/>
        </authorList>
    </citation>
    <scope>NUCLEOTIDE SEQUENCE [LARGE SCALE GENOMIC DNA]</scope>
    <source>
        <strain evidence="2">cv. GT1</strain>
        <tissue evidence="1">Leaf</tissue>
    </source>
</reference>
<dbReference type="Proteomes" id="UP000467840">
    <property type="component" value="Chromosome 4"/>
</dbReference>
<protein>
    <recommendedName>
        <fullName evidence="3">Rx N-terminal domain-containing protein</fullName>
    </recommendedName>
</protein>
<comment type="caution">
    <text evidence="1">The sequence shown here is derived from an EMBL/GenBank/DDBJ whole genome shotgun (WGS) entry which is preliminary data.</text>
</comment>
<evidence type="ECO:0000313" key="2">
    <source>
        <dbReference type="Proteomes" id="UP000467840"/>
    </source>
</evidence>
<sequence>MARQILLAVLEKISNLLIQQLDSLLGAEDQILRFETQLRTFADDSEYVNNKKILTEIMHDLEVVIDELIISSAQRRKRDDFIRLRMKLEQLITIFRIYIDIMEYRFLLKSLRWHEPVGPYDMGISTIVRLLDAVA</sequence>
<gene>
    <name evidence="1" type="ORF">GH714_010842</name>
</gene>
<organism evidence="1 2">
    <name type="scientific">Hevea brasiliensis</name>
    <name type="common">Para rubber tree</name>
    <name type="synonym">Siphonia brasiliensis</name>
    <dbReference type="NCBI Taxonomy" id="3981"/>
    <lineage>
        <taxon>Eukaryota</taxon>
        <taxon>Viridiplantae</taxon>
        <taxon>Streptophyta</taxon>
        <taxon>Embryophyta</taxon>
        <taxon>Tracheophyta</taxon>
        <taxon>Spermatophyta</taxon>
        <taxon>Magnoliopsida</taxon>
        <taxon>eudicotyledons</taxon>
        <taxon>Gunneridae</taxon>
        <taxon>Pentapetalae</taxon>
        <taxon>rosids</taxon>
        <taxon>fabids</taxon>
        <taxon>Malpighiales</taxon>
        <taxon>Euphorbiaceae</taxon>
        <taxon>Crotonoideae</taxon>
        <taxon>Micrandreae</taxon>
        <taxon>Hevea</taxon>
    </lineage>
</organism>
<dbReference type="EMBL" id="JAAGAX010000010">
    <property type="protein sequence ID" value="KAF2300228.1"/>
    <property type="molecule type" value="Genomic_DNA"/>
</dbReference>
<proteinExistence type="predicted"/>
<name>A0A6A6LIY5_HEVBR</name>
<keyword evidence="2" id="KW-1185">Reference proteome</keyword>
<dbReference type="AlphaFoldDB" id="A0A6A6LIY5"/>